<dbReference type="InterPro" id="IPR015517">
    <property type="entry name" value="dCMP_deaminase-rel"/>
</dbReference>
<keyword evidence="4" id="KW-0545">Nucleotide biosynthesis</keyword>
<dbReference type="Pfam" id="PF00383">
    <property type="entry name" value="dCMP_cyt_deam_1"/>
    <property type="match status" value="1"/>
</dbReference>
<evidence type="ECO:0000256" key="7">
    <source>
        <dbReference type="ARBA" id="ARBA00038938"/>
    </source>
</evidence>
<dbReference type="SUPFAM" id="SSF53927">
    <property type="entry name" value="Cytidine deaminase-like"/>
    <property type="match status" value="1"/>
</dbReference>
<dbReference type="InterPro" id="IPR035105">
    <property type="entry name" value="Deoxycytidylate_deaminase_dom"/>
</dbReference>
<keyword evidence="3" id="KW-0479">Metal-binding</keyword>
<keyword evidence="6" id="KW-0862">Zinc</keyword>
<dbReference type="CDD" id="cd01286">
    <property type="entry name" value="deoxycytidylate_deaminase"/>
    <property type="match status" value="1"/>
</dbReference>
<dbReference type="Proteomes" id="UP000695000">
    <property type="component" value="Unplaced"/>
</dbReference>
<feature type="domain" description="CMP/dCMP-type deaminase" evidence="9">
    <location>
        <begin position="66"/>
        <end position="191"/>
    </location>
</feature>
<dbReference type="InterPro" id="IPR016193">
    <property type="entry name" value="Cytidine_deaminase-like"/>
</dbReference>
<keyword evidence="5" id="KW-0378">Hydrolase</keyword>
<name>A0ABM1NEJ0_NICVS</name>
<evidence type="ECO:0000313" key="10">
    <source>
        <dbReference type="Proteomes" id="UP000695000"/>
    </source>
</evidence>
<evidence type="ECO:0000256" key="6">
    <source>
        <dbReference type="ARBA" id="ARBA00022833"/>
    </source>
</evidence>
<gene>
    <name evidence="11" type="primary">LOC108568576</name>
</gene>
<dbReference type="RefSeq" id="XP_017785240.1">
    <property type="nucleotide sequence ID" value="XM_017929751.1"/>
</dbReference>
<dbReference type="PROSITE" id="PS00903">
    <property type="entry name" value="CYT_DCMP_DEAMINASES_1"/>
    <property type="match status" value="1"/>
</dbReference>
<evidence type="ECO:0000256" key="2">
    <source>
        <dbReference type="ARBA" id="ARBA00006576"/>
    </source>
</evidence>
<dbReference type="PROSITE" id="PS51747">
    <property type="entry name" value="CYT_DCMP_DEAMINASES_2"/>
    <property type="match status" value="1"/>
</dbReference>
<evidence type="ECO:0000256" key="8">
    <source>
        <dbReference type="ARBA" id="ARBA00041763"/>
    </source>
</evidence>
<organism evidence="10 11">
    <name type="scientific">Nicrophorus vespilloides</name>
    <name type="common">Boreal carrion beetle</name>
    <dbReference type="NCBI Taxonomy" id="110193"/>
    <lineage>
        <taxon>Eukaryota</taxon>
        <taxon>Metazoa</taxon>
        <taxon>Ecdysozoa</taxon>
        <taxon>Arthropoda</taxon>
        <taxon>Hexapoda</taxon>
        <taxon>Insecta</taxon>
        <taxon>Pterygota</taxon>
        <taxon>Neoptera</taxon>
        <taxon>Endopterygota</taxon>
        <taxon>Coleoptera</taxon>
        <taxon>Polyphaga</taxon>
        <taxon>Staphyliniformia</taxon>
        <taxon>Silphidae</taxon>
        <taxon>Nicrophorinae</taxon>
        <taxon>Nicrophorus</taxon>
    </lineage>
</organism>
<evidence type="ECO:0000256" key="1">
    <source>
        <dbReference type="ARBA" id="ARBA00001947"/>
    </source>
</evidence>
<accession>A0ABM1NEJ0</accession>
<sequence>MQDYYWLYMTTNCTCFCLCLASCRELLIFNYCTIFSFIENRIMNHTDIEDKPKQSNSSCKNQNFIDWDEYFMAIAFLAAKRSKDPCTQVGACIINEDKKIVGVGYNGMPIGCNDDEFPWSKNQESELDNKYLYVCHAELNAILNKNSSDLKNCKLYVGLFPCNECAKCIIQSGIKEVVYLSDKHAHKNGTIASKRMLSAANVKYSQLNPKNKKIVIDFNEIDWDSMYQPALSPAPKNVS</sequence>
<reference evidence="11" key="1">
    <citation type="submission" date="2025-08" db="UniProtKB">
        <authorList>
            <consortium name="RefSeq"/>
        </authorList>
    </citation>
    <scope>IDENTIFICATION</scope>
    <source>
        <tissue evidence="11">Whole Larva</tissue>
    </source>
</reference>
<evidence type="ECO:0000259" key="9">
    <source>
        <dbReference type="PROSITE" id="PS51747"/>
    </source>
</evidence>
<proteinExistence type="inferred from homology"/>
<dbReference type="InterPro" id="IPR016192">
    <property type="entry name" value="APOBEC/CMP_deaminase_Zn-bd"/>
</dbReference>
<dbReference type="InterPro" id="IPR002125">
    <property type="entry name" value="CMP_dCMP_dom"/>
</dbReference>
<evidence type="ECO:0000256" key="3">
    <source>
        <dbReference type="ARBA" id="ARBA00022723"/>
    </source>
</evidence>
<protein>
    <recommendedName>
        <fullName evidence="8">dCMP deaminase</fullName>
        <ecNumber evidence="7">3.5.4.12</ecNumber>
    </recommendedName>
    <alternativeName>
        <fullName evidence="8">dCMP deaminase</fullName>
    </alternativeName>
</protein>
<dbReference type="Gene3D" id="3.40.140.10">
    <property type="entry name" value="Cytidine Deaminase, domain 2"/>
    <property type="match status" value="1"/>
</dbReference>
<dbReference type="EC" id="3.5.4.12" evidence="7"/>
<dbReference type="GeneID" id="108568576"/>
<dbReference type="PANTHER" id="PTHR11086">
    <property type="entry name" value="DEOXYCYTIDYLATE DEAMINASE-RELATED"/>
    <property type="match status" value="1"/>
</dbReference>
<evidence type="ECO:0000256" key="4">
    <source>
        <dbReference type="ARBA" id="ARBA00022727"/>
    </source>
</evidence>
<dbReference type="PANTHER" id="PTHR11086:SF18">
    <property type="entry name" value="DEOXYCYTIDYLATE DEAMINASE"/>
    <property type="match status" value="1"/>
</dbReference>
<comment type="similarity">
    <text evidence="2">Belongs to the cytidine and deoxycytidylate deaminase family.</text>
</comment>
<evidence type="ECO:0000256" key="5">
    <source>
        <dbReference type="ARBA" id="ARBA00022801"/>
    </source>
</evidence>
<evidence type="ECO:0000313" key="11">
    <source>
        <dbReference type="RefSeq" id="XP_017785240.1"/>
    </source>
</evidence>
<comment type="cofactor">
    <cofactor evidence="1">
        <name>Zn(2+)</name>
        <dbReference type="ChEBI" id="CHEBI:29105"/>
    </cofactor>
</comment>
<keyword evidence="10" id="KW-1185">Reference proteome</keyword>